<feature type="transmembrane region" description="Helical" evidence="1">
    <location>
        <begin position="163"/>
        <end position="186"/>
    </location>
</feature>
<keyword evidence="1" id="KW-0812">Transmembrane</keyword>
<keyword evidence="1" id="KW-0472">Membrane</keyword>
<dbReference type="OrthoDB" id="9984186at2"/>
<dbReference type="EMBL" id="JYIT01000050">
    <property type="protein sequence ID" value="KJL28604.1"/>
    <property type="molecule type" value="Genomic_DNA"/>
</dbReference>
<sequence>MLDVRRVVRGGVKERDGVLICSALGLRHRGSDPEAVADGLCSDELFVRLGGRSWRLPPWFTSRSRQLPSGTLPAAMACLRHFGSGMSLILATLGVALAVGVAFRLLALIAMASIGLVLAASILVHELGHVLAYRILMGAKAPAVLIVRGASCRVLRLSGPWRADVTVVLAGSVAPVVAAACAWPLFGLAPSAVLLGTLIALGHVVGLVLPFGDGAALREIAHGR</sequence>
<protein>
    <recommendedName>
        <fullName evidence="4">DUF3267 domain-containing protein</fullName>
    </recommendedName>
</protein>
<comment type="caution">
    <text evidence="2">The sequence shown here is derived from an EMBL/GenBank/DDBJ whole genome shotgun (WGS) entry which is preliminary data.</text>
</comment>
<feature type="transmembrane region" description="Helical" evidence="1">
    <location>
        <begin position="192"/>
        <end position="212"/>
    </location>
</feature>
<keyword evidence="3" id="KW-1185">Reference proteome</keyword>
<evidence type="ECO:0000313" key="2">
    <source>
        <dbReference type="EMBL" id="KJL28604.1"/>
    </source>
</evidence>
<dbReference type="Proteomes" id="UP000033448">
    <property type="component" value="Unassembled WGS sequence"/>
</dbReference>
<keyword evidence="1" id="KW-1133">Transmembrane helix</keyword>
<dbReference type="AlphaFoldDB" id="A0A0F0L7D6"/>
<dbReference type="RefSeq" id="WP_045249153.1">
    <property type="nucleotide sequence ID" value="NZ_JYIT01000050.1"/>
</dbReference>
<accession>A0A0F0L7D6</accession>
<gene>
    <name evidence="2" type="ORF">RL72_00410</name>
</gene>
<feature type="transmembrane region" description="Helical" evidence="1">
    <location>
        <begin position="88"/>
        <end position="119"/>
    </location>
</feature>
<evidence type="ECO:0008006" key="4">
    <source>
        <dbReference type="Google" id="ProtNLM"/>
    </source>
</evidence>
<name>A0A0F0L7D6_9MICO</name>
<evidence type="ECO:0000313" key="3">
    <source>
        <dbReference type="Proteomes" id="UP000033448"/>
    </source>
</evidence>
<reference evidence="2 3" key="1">
    <citation type="submission" date="2015-02" db="EMBL/GenBank/DDBJ databases">
        <title>Draft genome sequences of ten Microbacterium spp. with emphasis on heavy metal contaminated environments.</title>
        <authorList>
            <person name="Corretto E."/>
        </authorList>
    </citation>
    <scope>NUCLEOTIDE SEQUENCE [LARGE SCALE GENOMIC DNA]</scope>
    <source>
        <strain evidence="2 3">DSM 23848</strain>
    </source>
</reference>
<dbReference type="PATRIC" id="fig|582680.7.peg.425"/>
<proteinExistence type="predicted"/>
<organism evidence="2 3">
    <name type="scientific">Microbacterium azadirachtae</name>
    <dbReference type="NCBI Taxonomy" id="582680"/>
    <lineage>
        <taxon>Bacteria</taxon>
        <taxon>Bacillati</taxon>
        <taxon>Actinomycetota</taxon>
        <taxon>Actinomycetes</taxon>
        <taxon>Micrococcales</taxon>
        <taxon>Microbacteriaceae</taxon>
        <taxon>Microbacterium</taxon>
    </lineage>
</organism>
<evidence type="ECO:0000256" key="1">
    <source>
        <dbReference type="SAM" id="Phobius"/>
    </source>
</evidence>